<organism evidence="1">
    <name type="scientific">Anguilla anguilla</name>
    <name type="common">European freshwater eel</name>
    <name type="synonym">Muraena anguilla</name>
    <dbReference type="NCBI Taxonomy" id="7936"/>
    <lineage>
        <taxon>Eukaryota</taxon>
        <taxon>Metazoa</taxon>
        <taxon>Chordata</taxon>
        <taxon>Craniata</taxon>
        <taxon>Vertebrata</taxon>
        <taxon>Euteleostomi</taxon>
        <taxon>Actinopterygii</taxon>
        <taxon>Neopterygii</taxon>
        <taxon>Teleostei</taxon>
        <taxon>Anguilliformes</taxon>
        <taxon>Anguillidae</taxon>
        <taxon>Anguilla</taxon>
    </lineage>
</organism>
<accession>A0A0E9TLH4</accession>
<name>A0A0E9TLH4_ANGAN</name>
<dbReference type="AlphaFoldDB" id="A0A0E9TLH4"/>
<protein>
    <submittedName>
        <fullName evidence="1">Uncharacterized protein</fullName>
    </submittedName>
</protein>
<reference evidence="1" key="2">
    <citation type="journal article" date="2015" name="Fish Shellfish Immunol.">
        <title>Early steps in the European eel (Anguilla anguilla)-Vibrio vulnificus interaction in the gills: Role of the RtxA13 toxin.</title>
        <authorList>
            <person name="Callol A."/>
            <person name="Pajuelo D."/>
            <person name="Ebbesson L."/>
            <person name="Teles M."/>
            <person name="MacKenzie S."/>
            <person name="Amaro C."/>
        </authorList>
    </citation>
    <scope>NUCLEOTIDE SEQUENCE</scope>
</reference>
<dbReference type="EMBL" id="GBXM01054867">
    <property type="protein sequence ID" value="JAH53710.1"/>
    <property type="molecule type" value="Transcribed_RNA"/>
</dbReference>
<proteinExistence type="predicted"/>
<sequence length="37" mass="4366">MNNMLYFRGRSIYHISMTILASSSRRENSDINAIFKK</sequence>
<reference evidence="1" key="1">
    <citation type="submission" date="2014-11" db="EMBL/GenBank/DDBJ databases">
        <authorList>
            <person name="Amaro Gonzalez C."/>
        </authorList>
    </citation>
    <scope>NUCLEOTIDE SEQUENCE</scope>
</reference>
<evidence type="ECO:0000313" key="1">
    <source>
        <dbReference type="EMBL" id="JAH53710.1"/>
    </source>
</evidence>